<evidence type="ECO:0000313" key="1">
    <source>
        <dbReference type="EMBL" id="EPX74490.1"/>
    </source>
</evidence>
<dbReference type="Pfam" id="PF11326">
    <property type="entry name" value="PANTS-like"/>
    <property type="match status" value="1"/>
</dbReference>
<dbReference type="OMA" id="QMAMCLT"/>
<reference evidence="1 2" key="1">
    <citation type="journal article" date="2011" name="Science">
        <title>Comparative functional genomics of the fission yeasts.</title>
        <authorList>
            <person name="Rhind N."/>
            <person name="Chen Z."/>
            <person name="Yassour M."/>
            <person name="Thompson D.A."/>
            <person name="Haas B.J."/>
            <person name="Habib N."/>
            <person name="Wapinski I."/>
            <person name="Roy S."/>
            <person name="Lin M.F."/>
            <person name="Heiman D.I."/>
            <person name="Young S.K."/>
            <person name="Furuya K."/>
            <person name="Guo Y."/>
            <person name="Pidoux A."/>
            <person name="Chen H.M."/>
            <person name="Robbertse B."/>
            <person name="Goldberg J.M."/>
            <person name="Aoki K."/>
            <person name="Bayne E.H."/>
            <person name="Berlin A.M."/>
            <person name="Desjardins C.A."/>
            <person name="Dobbs E."/>
            <person name="Dukaj L."/>
            <person name="Fan L."/>
            <person name="FitzGerald M.G."/>
            <person name="French C."/>
            <person name="Gujja S."/>
            <person name="Hansen K."/>
            <person name="Keifenheim D."/>
            <person name="Levin J.Z."/>
            <person name="Mosher R.A."/>
            <person name="Mueller C.A."/>
            <person name="Pfiffner J."/>
            <person name="Priest M."/>
            <person name="Russ C."/>
            <person name="Smialowska A."/>
            <person name="Swoboda P."/>
            <person name="Sykes S.M."/>
            <person name="Vaughn M."/>
            <person name="Vengrova S."/>
            <person name="Yoder R."/>
            <person name="Zeng Q."/>
            <person name="Allshire R."/>
            <person name="Baulcombe D."/>
            <person name="Birren B.W."/>
            <person name="Brown W."/>
            <person name="Ekwall K."/>
            <person name="Kellis M."/>
            <person name="Leatherwood J."/>
            <person name="Levin H."/>
            <person name="Margalit H."/>
            <person name="Martienssen R."/>
            <person name="Nieduszynski C.A."/>
            <person name="Spatafora J.W."/>
            <person name="Friedman N."/>
            <person name="Dalgaard J.Z."/>
            <person name="Baumann P."/>
            <person name="Niki H."/>
            <person name="Regev A."/>
            <person name="Nusbaum C."/>
        </authorList>
    </citation>
    <scope>NUCLEOTIDE SEQUENCE [LARGE SCALE GENOMIC DNA]</scope>
    <source>
        <strain evidence="2">yFS286</strain>
    </source>
</reference>
<name>S9R8F6_SCHOY</name>
<organism evidence="1 2">
    <name type="scientific">Schizosaccharomyces octosporus (strain yFS286)</name>
    <name type="common">Fission yeast</name>
    <name type="synonym">Octosporomyces octosporus</name>
    <dbReference type="NCBI Taxonomy" id="483514"/>
    <lineage>
        <taxon>Eukaryota</taxon>
        <taxon>Fungi</taxon>
        <taxon>Dikarya</taxon>
        <taxon>Ascomycota</taxon>
        <taxon>Taphrinomycotina</taxon>
        <taxon>Schizosaccharomycetes</taxon>
        <taxon>Schizosaccharomycetales</taxon>
        <taxon>Schizosaccharomycetaceae</taxon>
        <taxon>Schizosaccharomyces</taxon>
    </lineage>
</organism>
<dbReference type="PANTHER" id="PTHR28052:SF1">
    <property type="entry name" value="UPF0545 PROTEIN C22ORF39"/>
    <property type="match status" value="1"/>
</dbReference>
<gene>
    <name evidence="1" type="ORF">SOCG_01974</name>
</gene>
<dbReference type="HOGENOM" id="CLU_2147325_0_0_1"/>
<dbReference type="Proteomes" id="UP000016088">
    <property type="component" value="Unassembled WGS sequence"/>
</dbReference>
<dbReference type="AlphaFoldDB" id="S9R8F6"/>
<dbReference type="OrthoDB" id="2017405at2759"/>
<dbReference type="eggNOG" id="ENOG502S9DM">
    <property type="taxonomic scope" value="Eukaryota"/>
</dbReference>
<dbReference type="RefSeq" id="XP_013015922.1">
    <property type="nucleotide sequence ID" value="XM_013160468.1"/>
</dbReference>
<accession>S9R8F6</accession>
<dbReference type="GeneID" id="25030952"/>
<dbReference type="PANTHER" id="PTHR28052">
    <property type="entry name" value="UPF0545 PROTEIN C22ORF39"/>
    <property type="match status" value="1"/>
</dbReference>
<protein>
    <recommendedName>
        <fullName evidence="3">Early meiotic induction protein 1</fullName>
    </recommendedName>
</protein>
<proteinExistence type="predicted"/>
<dbReference type="InterPro" id="IPR021475">
    <property type="entry name" value="Pants/Emi1-like"/>
</dbReference>
<keyword evidence="2" id="KW-1185">Reference proteome</keyword>
<evidence type="ECO:0008006" key="3">
    <source>
        <dbReference type="Google" id="ProtNLM"/>
    </source>
</evidence>
<evidence type="ECO:0000313" key="2">
    <source>
        <dbReference type="Proteomes" id="UP000016088"/>
    </source>
</evidence>
<dbReference type="EMBL" id="KE503206">
    <property type="protein sequence ID" value="EPX74490.1"/>
    <property type="molecule type" value="Genomic_DNA"/>
</dbReference>
<sequence>MEEKKHVENEQLRESMYLKPGYQEEPCSLQYYFDQMAMCLTVTSQIRHYYRYGDYNKCKGAFTDFKWCLSTKSKSPEEEQKMLQERRLDQWVKLREGPSSEDIWNVRTQPKH</sequence>
<dbReference type="VEuPathDB" id="FungiDB:SOCG_01974"/>